<evidence type="ECO:0000256" key="3">
    <source>
        <dbReference type="ARBA" id="ARBA00022737"/>
    </source>
</evidence>
<dbReference type="PANTHER" id="PTHR43300">
    <property type="entry name" value="ACETYLTRANSFERASE"/>
    <property type="match status" value="1"/>
</dbReference>
<dbReference type="Proteomes" id="UP000001492">
    <property type="component" value="Chromosome 1"/>
</dbReference>
<dbReference type="InterPro" id="IPR018357">
    <property type="entry name" value="Hexapep_transf_CS"/>
</dbReference>
<dbReference type="InterPro" id="IPR050179">
    <property type="entry name" value="Trans_hexapeptide_repeat"/>
</dbReference>
<dbReference type="Gene3D" id="2.160.10.10">
    <property type="entry name" value="Hexapeptide repeat proteins"/>
    <property type="match status" value="1"/>
</dbReference>
<sequence length="216" mass="23588">MARFIGLDATKRNPITLPDGQSVTNTVHLNVAVSHPQFSAGDYSYFSHFQMPDDPLSVLAPYLFPFSKERLTIGKFCQFAHGTTFITSSANHPMSGFSTYPFRVFNPERMADYGELPARDTTVGNDVWIGYGAIIMPGVTIGDGAIIATGAVVSSDVPPYTIAAGNPAKTVRKRFSEEVIGDLLAIRWWDWPVEVIEAHLPAIEGADIDALRAVRV</sequence>
<comment type="similarity">
    <text evidence="1">Belongs to the transferase hexapeptide repeat family.</text>
</comment>
<keyword evidence="3" id="KW-0677">Repeat</keyword>
<dbReference type="CDD" id="cd03349">
    <property type="entry name" value="LbH_XAT"/>
    <property type="match status" value="1"/>
</dbReference>
<keyword evidence="6" id="KW-1185">Reference proteome</keyword>
<name>E8RNI2_ASTEC</name>
<evidence type="ECO:0000313" key="6">
    <source>
        <dbReference type="Proteomes" id="UP000001492"/>
    </source>
</evidence>
<reference evidence="6" key="1">
    <citation type="submission" date="2010-12" db="EMBL/GenBank/DDBJ databases">
        <title>Complete sequence of chromosome 1 of Asticcacaulis excentricus CB 48.</title>
        <authorList>
            <consortium name="US DOE Joint Genome Institute"/>
            <person name="Lucas S."/>
            <person name="Copeland A."/>
            <person name="Lapidus A."/>
            <person name="Cheng J.-F."/>
            <person name="Bruce D."/>
            <person name="Goodwin L."/>
            <person name="Pitluck S."/>
            <person name="Teshima H."/>
            <person name="Davenport K."/>
            <person name="Detter J.C."/>
            <person name="Han C."/>
            <person name="Tapia R."/>
            <person name="Land M."/>
            <person name="Hauser L."/>
            <person name="Jeffries C."/>
            <person name="Kyrpides N."/>
            <person name="Ivanova N."/>
            <person name="Ovchinnikova G."/>
            <person name="Brun Y.V."/>
            <person name="Woyke T."/>
        </authorList>
    </citation>
    <scope>NUCLEOTIDE SEQUENCE [LARGE SCALE GENOMIC DNA]</scope>
    <source>
        <strain evidence="6">ATCC 15261 / DSM 4724 / KCTC 12464 / NCIMB 9791 / VKM B-1370 / CB 48</strain>
    </source>
</reference>
<dbReference type="EMBL" id="CP002395">
    <property type="protein sequence ID" value="ADU11813.1"/>
    <property type="molecule type" value="Genomic_DNA"/>
</dbReference>
<dbReference type="RefSeq" id="WP_013477647.1">
    <property type="nucleotide sequence ID" value="NC_014816.1"/>
</dbReference>
<dbReference type="Pfam" id="PF00132">
    <property type="entry name" value="Hexapep"/>
    <property type="match status" value="1"/>
</dbReference>
<proteinExistence type="inferred from homology"/>
<evidence type="ECO:0000256" key="1">
    <source>
        <dbReference type="ARBA" id="ARBA00007274"/>
    </source>
</evidence>
<dbReference type="OrthoDB" id="9815592at2"/>
<dbReference type="InterPro" id="IPR011004">
    <property type="entry name" value="Trimer_LpxA-like_sf"/>
</dbReference>
<dbReference type="HOGENOM" id="CLU_051638_5_3_5"/>
<dbReference type="GO" id="GO:0016746">
    <property type="term" value="F:acyltransferase activity"/>
    <property type="evidence" value="ECO:0007669"/>
    <property type="project" value="UniProtKB-KW"/>
</dbReference>
<dbReference type="eggNOG" id="COG0110">
    <property type="taxonomic scope" value="Bacteria"/>
</dbReference>
<accession>E8RNI2</accession>
<dbReference type="AlphaFoldDB" id="E8RNI2"/>
<keyword evidence="2 5" id="KW-0808">Transferase</keyword>
<dbReference type="STRING" id="573065.Astex_0112"/>
<evidence type="ECO:0000256" key="4">
    <source>
        <dbReference type="ARBA" id="ARBA00023315"/>
    </source>
</evidence>
<dbReference type="PROSITE" id="PS00101">
    <property type="entry name" value="HEXAPEP_TRANSFERASES"/>
    <property type="match status" value="1"/>
</dbReference>
<dbReference type="KEGG" id="aex:Astex_0112"/>
<keyword evidence="4" id="KW-0012">Acyltransferase</keyword>
<dbReference type="InterPro" id="IPR001451">
    <property type="entry name" value="Hexapep"/>
</dbReference>
<dbReference type="PANTHER" id="PTHR43300:SF11">
    <property type="entry name" value="ACETYLTRANSFERASE RV3034C-RELATED"/>
    <property type="match status" value="1"/>
</dbReference>
<dbReference type="SUPFAM" id="SSF51161">
    <property type="entry name" value="Trimeric LpxA-like enzymes"/>
    <property type="match status" value="1"/>
</dbReference>
<evidence type="ECO:0000313" key="5">
    <source>
        <dbReference type="EMBL" id="ADU11813.1"/>
    </source>
</evidence>
<organism evidence="5 6">
    <name type="scientific">Asticcacaulis excentricus (strain ATCC 15261 / DSM 4724 / KCTC 12464 / NCIMB 9791 / VKM B-1370 / CB 48)</name>
    <dbReference type="NCBI Taxonomy" id="573065"/>
    <lineage>
        <taxon>Bacteria</taxon>
        <taxon>Pseudomonadati</taxon>
        <taxon>Pseudomonadota</taxon>
        <taxon>Alphaproteobacteria</taxon>
        <taxon>Caulobacterales</taxon>
        <taxon>Caulobacteraceae</taxon>
        <taxon>Asticcacaulis</taxon>
    </lineage>
</organism>
<evidence type="ECO:0000256" key="2">
    <source>
        <dbReference type="ARBA" id="ARBA00022679"/>
    </source>
</evidence>
<gene>
    <name evidence="5" type="ordered locus">Astex_0112</name>
</gene>
<protein>
    <submittedName>
        <fullName evidence="5">Transferase hexapeptide repeat containing protein</fullName>
    </submittedName>
</protein>